<dbReference type="OrthoDB" id="4706173at2"/>
<dbReference type="EMBL" id="CTEE01000001">
    <property type="protein sequence ID" value="CQD17716.1"/>
    <property type="molecule type" value="Genomic_DNA"/>
</dbReference>
<accession>A0A0E4CPD6</accession>
<dbReference type="Gene3D" id="3.90.1200.10">
    <property type="match status" value="1"/>
</dbReference>
<dbReference type="Pfam" id="PF01636">
    <property type="entry name" value="APH"/>
    <property type="match status" value="1"/>
</dbReference>
<dbReference type="CDD" id="cd05154">
    <property type="entry name" value="ACAD10_11_N-like"/>
    <property type="match status" value="1"/>
</dbReference>
<dbReference type="GO" id="GO:0016740">
    <property type="term" value="F:transferase activity"/>
    <property type="evidence" value="ECO:0007669"/>
    <property type="project" value="UniProtKB-KW"/>
</dbReference>
<name>A0A0E4CPD6_MYCLN</name>
<feature type="domain" description="Aminoglycoside phosphotransferase" evidence="1">
    <location>
        <begin position="70"/>
        <end position="307"/>
    </location>
</feature>
<evidence type="ECO:0000259" key="1">
    <source>
        <dbReference type="Pfam" id="PF01636"/>
    </source>
</evidence>
<gene>
    <name evidence="2" type="ORF">BN1232_03988</name>
</gene>
<organism evidence="2 3">
    <name type="scientific">Mycobacterium lentiflavum</name>
    <dbReference type="NCBI Taxonomy" id="141349"/>
    <lineage>
        <taxon>Bacteria</taxon>
        <taxon>Bacillati</taxon>
        <taxon>Actinomycetota</taxon>
        <taxon>Actinomycetes</taxon>
        <taxon>Mycobacteriales</taxon>
        <taxon>Mycobacteriaceae</taxon>
        <taxon>Mycobacterium</taxon>
        <taxon>Mycobacterium simiae complex</taxon>
    </lineage>
</organism>
<dbReference type="Proteomes" id="UP000199251">
    <property type="component" value="Unassembled WGS sequence"/>
</dbReference>
<dbReference type="AlphaFoldDB" id="A0A0E4CPD6"/>
<dbReference type="InterPro" id="IPR002575">
    <property type="entry name" value="Aminoglycoside_PTrfase"/>
</dbReference>
<dbReference type="RefSeq" id="WP_090604267.1">
    <property type="nucleotide sequence ID" value="NZ_CTEE01000001.1"/>
</dbReference>
<sequence length="354" mass="39229">MADVQSMLSSVIGAGKTHVHKIGADEIRGFIEDQPGIEGAVEVTVVGDGGEVGASSGTVLFDATFDAGEGDVTRELVLRHAPVSDKRLFFEYDLSRQFEVQRALHGTDVPVPEPLWLDADGRWLGTPGYVMARVHGRGQHPAAFIQGPIAEASPADREEMLNKVMAALVAIHKTDIKARGLENFVMNAPGIVPLERCINWYWQTWHWVHLPEFERLVPVRNWLLDHLPEGEPELMHGDSTLQNYFFDGTRLAAVLDWEMSTLGRAETDLALQCVSNRIFAAPPDSGILQPPSEEEWLAMYAAAGGRPLRDFDYFKKFAAYMILVAVSALQRNMTEADREAQAPLLAPCWQLVES</sequence>
<protein>
    <submittedName>
        <fullName evidence="2">Aminoglycoside phosphotransferase</fullName>
    </submittedName>
</protein>
<dbReference type="InterPro" id="IPR011009">
    <property type="entry name" value="Kinase-like_dom_sf"/>
</dbReference>
<reference evidence="2 3" key="1">
    <citation type="submission" date="2015-03" db="EMBL/GenBank/DDBJ databases">
        <authorList>
            <person name="Urmite Genomes"/>
        </authorList>
    </citation>
    <scope>NUCLEOTIDE SEQUENCE [LARGE SCALE GENOMIC DNA]</scope>
    <source>
        <strain evidence="2 3">CSUR P1491</strain>
    </source>
</reference>
<dbReference type="InterPro" id="IPR041726">
    <property type="entry name" value="ACAD10_11_N"/>
</dbReference>
<evidence type="ECO:0000313" key="3">
    <source>
        <dbReference type="Proteomes" id="UP000199251"/>
    </source>
</evidence>
<proteinExistence type="predicted"/>
<dbReference type="InterPro" id="IPR051678">
    <property type="entry name" value="AGP_Transferase"/>
</dbReference>
<dbReference type="SUPFAM" id="SSF56112">
    <property type="entry name" value="Protein kinase-like (PK-like)"/>
    <property type="match status" value="1"/>
</dbReference>
<dbReference type="PANTHER" id="PTHR21310:SF40">
    <property type="entry name" value="AMINOGLYCOSIDE PHOSPHOTRANSFERASE DOMAIN-CONTAINING PROTEIN-RELATED"/>
    <property type="match status" value="1"/>
</dbReference>
<keyword evidence="2" id="KW-0808">Transferase</keyword>
<dbReference type="PANTHER" id="PTHR21310">
    <property type="entry name" value="AMINOGLYCOSIDE PHOSPHOTRANSFERASE-RELATED-RELATED"/>
    <property type="match status" value="1"/>
</dbReference>
<evidence type="ECO:0000313" key="2">
    <source>
        <dbReference type="EMBL" id="CQD17716.1"/>
    </source>
</evidence>
<dbReference type="STRING" id="141349.BN1232_03988"/>
<dbReference type="Gene3D" id="3.30.200.20">
    <property type="entry name" value="Phosphorylase Kinase, domain 1"/>
    <property type="match status" value="1"/>
</dbReference>